<name>A0AAV5U2A1_9BILA</name>
<gene>
    <name evidence="2" type="ORF">PENTCL1PPCAC_22724</name>
</gene>
<proteinExistence type="predicted"/>
<keyword evidence="3" id="KW-1185">Reference proteome</keyword>
<accession>A0AAV5U2A1</accession>
<organism evidence="2 3">
    <name type="scientific">Pristionchus entomophagus</name>
    <dbReference type="NCBI Taxonomy" id="358040"/>
    <lineage>
        <taxon>Eukaryota</taxon>
        <taxon>Metazoa</taxon>
        <taxon>Ecdysozoa</taxon>
        <taxon>Nematoda</taxon>
        <taxon>Chromadorea</taxon>
        <taxon>Rhabditida</taxon>
        <taxon>Rhabditina</taxon>
        <taxon>Diplogasteromorpha</taxon>
        <taxon>Diplogasteroidea</taxon>
        <taxon>Neodiplogasteridae</taxon>
        <taxon>Pristionchus</taxon>
    </lineage>
</organism>
<feature type="region of interest" description="Disordered" evidence="1">
    <location>
        <begin position="1"/>
        <end position="25"/>
    </location>
</feature>
<dbReference type="Proteomes" id="UP001432027">
    <property type="component" value="Unassembled WGS sequence"/>
</dbReference>
<dbReference type="EMBL" id="BTSX01000005">
    <property type="protein sequence ID" value="GMT00550.1"/>
    <property type="molecule type" value="Genomic_DNA"/>
</dbReference>
<protein>
    <submittedName>
        <fullName evidence="2">Uncharacterized protein</fullName>
    </submittedName>
</protein>
<comment type="caution">
    <text evidence="2">The sequence shown here is derived from an EMBL/GenBank/DDBJ whole genome shotgun (WGS) entry which is preliminary data.</text>
</comment>
<dbReference type="AlphaFoldDB" id="A0AAV5U2A1"/>
<evidence type="ECO:0000256" key="1">
    <source>
        <dbReference type="SAM" id="MobiDB-lite"/>
    </source>
</evidence>
<reference evidence="2" key="1">
    <citation type="submission" date="2023-10" db="EMBL/GenBank/DDBJ databases">
        <title>Genome assembly of Pristionchus species.</title>
        <authorList>
            <person name="Yoshida K."/>
            <person name="Sommer R.J."/>
        </authorList>
    </citation>
    <scope>NUCLEOTIDE SEQUENCE</scope>
    <source>
        <strain evidence="2">RS0144</strain>
    </source>
</reference>
<feature type="region of interest" description="Disordered" evidence="1">
    <location>
        <begin position="95"/>
        <end position="118"/>
    </location>
</feature>
<feature type="compositionally biased region" description="Polar residues" evidence="1">
    <location>
        <begin position="7"/>
        <end position="17"/>
    </location>
</feature>
<evidence type="ECO:0000313" key="2">
    <source>
        <dbReference type="EMBL" id="GMT00550.1"/>
    </source>
</evidence>
<sequence length="118" mass="13574">MCGLGTSGKNLPESLNPSPRKPLHRSKVMISYADTLYESKSPVKNIAETKTKTLEELQEEDEEALKDLRPKVYRKKNLETNFLTLNMKKGYHAKGKLTAEQKRKFKRKANYNKFKAGQ</sequence>
<evidence type="ECO:0000313" key="3">
    <source>
        <dbReference type="Proteomes" id="UP001432027"/>
    </source>
</evidence>